<dbReference type="GO" id="GO:0006952">
    <property type="term" value="P:defense response"/>
    <property type="evidence" value="ECO:0007669"/>
    <property type="project" value="UniProtKB-KW"/>
</dbReference>
<evidence type="ECO:0000256" key="2">
    <source>
        <dbReference type="ARBA" id="ARBA00022821"/>
    </source>
</evidence>
<evidence type="ECO:0000259" key="3">
    <source>
        <dbReference type="Pfam" id="PF25019"/>
    </source>
</evidence>
<protein>
    <recommendedName>
        <fullName evidence="3">R13L1/DRL21-like LRR repeat region domain-containing protein</fullName>
    </recommendedName>
</protein>
<dbReference type="Gene3D" id="3.80.10.10">
    <property type="entry name" value="Ribonuclease Inhibitor"/>
    <property type="match status" value="4"/>
</dbReference>
<keyword evidence="1" id="KW-0433">Leucine-rich repeat</keyword>
<dbReference type="PANTHER" id="PTHR36766">
    <property type="entry name" value="PLANT BROAD-SPECTRUM MILDEW RESISTANCE PROTEIN RPW8"/>
    <property type="match status" value="1"/>
</dbReference>
<evidence type="ECO:0000256" key="1">
    <source>
        <dbReference type="ARBA" id="ARBA00022614"/>
    </source>
</evidence>
<evidence type="ECO:0000313" key="5">
    <source>
        <dbReference type="Proteomes" id="UP001159364"/>
    </source>
</evidence>
<keyword evidence="5" id="KW-1185">Reference proteome</keyword>
<reference evidence="4 5" key="1">
    <citation type="submission" date="2021-09" db="EMBL/GenBank/DDBJ databases">
        <title>Genomic insights and catalytic innovation underlie evolution of tropane alkaloids biosynthesis.</title>
        <authorList>
            <person name="Wang Y.-J."/>
            <person name="Tian T."/>
            <person name="Huang J.-P."/>
            <person name="Huang S.-X."/>
        </authorList>
    </citation>
    <scope>NUCLEOTIDE SEQUENCE [LARGE SCALE GENOMIC DNA]</scope>
    <source>
        <strain evidence="4">KIB-2018</strain>
        <tissue evidence="4">Leaf</tissue>
    </source>
</reference>
<feature type="domain" description="R13L1/DRL21-like LRR repeat region" evidence="3">
    <location>
        <begin position="3"/>
        <end position="103"/>
    </location>
</feature>
<proteinExistence type="predicted"/>
<accession>A0AAV8U9C2</accession>
<dbReference type="PANTHER" id="PTHR36766:SF70">
    <property type="entry name" value="DISEASE RESISTANCE PROTEIN RGA4"/>
    <property type="match status" value="1"/>
</dbReference>
<sequence length="583" mass="66080">MNVGEASRANIKGKIHLKKLELVWEGDVDDSVHGRHLLEQLEPHENVETLTIRGYGGTRFPGWIDGGSPLVRVVTLELDGCRHCCQLPPLGQLLHLKKLSITDFPEIVSIGREFYVTCTSMKKPFQCLEVLRFENMPQWQEWDMFGNEEEVFHLLQKLYIINCPAFNQSLPQYLPSLITLQIKEGERLVTSLPTIPRILNMDLDDLTLSDGRELSASRSQSPLIERIEQLGCCGLLNTLQTVEIGQCDFLKCFPLESFSNLKRLRIVDCPNFEAINGNWISLLSLEIKKCPNLVSFLEVGQKTPNLQRLQLADCLNLKWLPESLHSLLYSLEELTIRNCPKLESFPKGGLPLKLQRLEIVGCSEFINGCNQQDLYCLPSLLHFVISDYKHAECFPEESLLPPTLTSLNIKDFPNLKSLEYKGIQHLTSLQTLTVSSCPELRLLPEEGLPASLSYLSIWGLQNLESVVNNKIQQLPNLKRLLIDNCPKLKSVPEEGLPSSITSLRIASFADLESLNSKGLQSLTSLKHLHIVNCPKLQSLPEEGMPLSLFSLNIRRCPLLKKRYKREKGEDWPKISHISDIDIH</sequence>
<dbReference type="Proteomes" id="UP001159364">
    <property type="component" value="Linkage Group LG01"/>
</dbReference>
<dbReference type="Pfam" id="PF25019">
    <property type="entry name" value="LRR_R13L1-DRL21"/>
    <property type="match status" value="1"/>
</dbReference>
<evidence type="ECO:0000313" key="4">
    <source>
        <dbReference type="EMBL" id="KAJ8774920.1"/>
    </source>
</evidence>
<dbReference type="EMBL" id="JAIWQS010000001">
    <property type="protein sequence ID" value="KAJ8774920.1"/>
    <property type="molecule type" value="Genomic_DNA"/>
</dbReference>
<dbReference type="AlphaFoldDB" id="A0AAV8U9C2"/>
<name>A0AAV8U9C2_9ROSI</name>
<organism evidence="4 5">
    <name type="scientific">Erythroxylum novogranatense</name>
    <dbReference type="NCBI Taxonomy" id="1862640"/>
    <lineage>
        <taxon>Eukaryota</taxon>
        <taxon>Viridiplantae</taxon>
        <taxon>Streptophyta</taxon>
        <taxon>Embryophyta</taxon>
        <taxon>Tracheophyta</taxon>
        <taxon>Spermatophyta</taxon>
        <taxon>Magnoliopsida</taxon>
        <taxon>eudicotyledons</taxon>
        <taxon>Gunneridae</taxon>
        <taxon>Pentapetalae</taxon>
        <taxon>rosids</taxon>
        <taxon>fabids</taxon>
        <taxon>Malpighiales</taxon>
        <taxon>Erythroxylaceae</taxon>
        <taxon>Erythroxylum</taxon>
    </lineage>
</organism>
<dbReference type="InterPro" id="IPR032675">
    <property type="entry name" value="LRR_dom_sf"/>
</dbReference>
<dbReference type="InterPro" id="IPR056789">
    <property type="entry name" value="LRR_R13L1-DRL21"/>
</dbReference>
<dbReference type="SUPFAM" id="SSF52058">
    <property type="entry name" value="L domain-like"/>
    <property type="match status" value="2"/>
</dbReference>
<comment type="caution">
    <text evidence="4">The sequence shown here is derived from an EMBL/GenBank/DDBJ whole genome shotgun (WGS) entry which is preliminary data.</text>
</comment>
<keyword evidence="2" id="KW-0611">Plant defense</keyword>
<gene>
    <name evidence="4" type="ORF">K2173_019924</name>
</gene>